<evidence type="ECO:0000256" key="1">
    <source>
        <dbReference type="SAM" id="Phobius"/>
    </source>
</evidence>
<sequence length="88" mass="9340">MFVDVPSTRRRGPRLLALAEAESASSLGDFLLQANLNLWRSGAFGGSSAVIWIGAGVLFLPAWVWEAPLASGICVGQRSEEGREGLPV</sequence>
<dbReference type="EMBL" id="OIVN01002336">
    <property type="protein sequence ID" value="SPD02774.1"/>
    <property type="molecule type" value="Genomic_DNA"/>
</dbReference>
<keyword evidence="1" id="KW-0812">Transmembrane</keyword>
<accession>A0A2N9GU15</accession>
<evidence type="ECO:0000313" key="2">
    <source>
        <dbReference type="EMBL" id="SPD02774.1"/>
    </source>
</evidence>
<protein>
    <submittedName>
        <fullName evidence="2">Uncharacterized protein</fullName>
    </submittedName>
</protein>
<proteinExistence type="predicted"/>
<feature type="transmembrane region" description="Helical" evidence="1">
    <location>
        <begin position="43"/>
        <end position="65"/>
    </location>
</feature>
<name>A0A2N9GU15_FAGSY</name>
<keyword evidence="1" id="KW-0472">Membrane</keyword>
<keyword evidence="1" id="KW-1133">Transmembrane helix</keyword>
<dbReference type="AlphaFoldDB" id="A0A2N9GU15"/>
<reference evidence="2" key="1">
    <citation type="submission" date="2018-02" db="EMBL/GenBank/DDBJ databases">
        <authorList>
            <person name="Cohen D.B."/>
            <person name="Kent A.D."/>
        </authorList>
    </citation>
    <scope>NUCLEOTIDE SEQUENCE</scope>
</reference>
<organism evidence="2">
    <name type="scientific">Fagus sylvatica</name>
    <name type="common">Beechnut</name>
    <dbReference type="NCBI Taxonomy" id="28930"/>
    <lineage>
        <taxon>Eukaryota</taxon>
        <taxon>Viridiplantae</taxon>
        <taxon>Streptophyta</taxon>
        <taxon>Embryophyta</taxon>
        <taxon>Tracheophyta</taxon>
        <taxon>Spermatophyta</taxon>
        <taxon>Magnoliopsida</taxon>
        <taxon>eudicotyledons</taxon>
        <taxon>Gunneridae</taxon>
        <taxon>Pentapetalae</taxon>
        <taxon>rosids</taxon>
        <taxon>fabids</taxon>
        <taxon>Fagales</taxon>
        <taxon>Fagaceae</taxon>
        <taxon>Fagus</taxon>
    </lineage>
</organism>
<gene>
    <name evidence="2" type="ORF">FSB_LOCUS30656</name>
</gene>